<dbReference type="EMBL" id="AYTS01000036">
    <property type="protein sequence ID" value="OOP57273.1"/>
    <property type="molecule type" value="Genomic_DNA"/>
</dbReference>
<feature type="non-terminal residue" evidence="2">
    <location>
        <position position="1"/>
    </location>
</feature>
<protein>
    <submittedName>
        <fullName evidence="2">Uncharacterized protein</fullName>
    </submittedName>
</protein>
<keyword evidence="1" id="KW-0812">Transmembrane</keyword>
<feature type="transmembrane region" description="Helical" evidence="1">
    <location>
        <begin position="20"/>
        <end position="39"/>
    </location>
</feature>
<evidence type="ECO:0000256" key="1">
    <source>
        <dbReference type="SAM" id="Phobius"/>
    </source>
</evidence>
<keyword evidence="1" id="KW-0472">Membrane</keyword>
<keyword evidence="1" id="KW-1133">Transmembrane helix</keyword>
<sequence>FPIFMSHSFPFVMKNRMAIVYFEFQIDYDLFLLVFLLNYNTYNKYLFKRPDSSDKIFHEKSPYT</sequence>
<accession>A0A1V4AVW4</accession>
<gene>
    <name evidence="2" type="ORF">AYP45_04355</name>
</gene>
<evidence type="ECO:0000313" key="2">
    <source>
        <dbReference type="EMBL" id="OOP57273.1"/>
    </source>
</evidence>
<evidence type="ECO:0000313" key="3">
    <source>
        <dbReference type="Proteomes" id="UP000189681"/>
    </source>
</evidence>
<comment type="caution">
    <text evidence="2">The sequence shown here is derived from an EMBL/GenBank/DDBJ whole genome shotgun (WGS) entry which is preliminary data.</text>
</comment>
<dbReference type="AlphaFoldDB" id="A0A1V4AVW4"/>
<organism evidence="2 3">
    <name type="scientific">Candidatus Brocadia carolinensis</name>
    <dbReference type="NCBI Taxonomy" id="1004156"/>
    <lineage>
        <taxon>Bacteria</taxon>
        <taxon>Pseudomonadati</taxon>
        <taxon>Planctomycetota</taxon>
        <taxon>Candidatus Brocadiia</taxon>
        <taxon>Candidatus Brocadiales</taxon>
        <taxon>Candidatus Brocadiaceae</taxon>
        <taxon>Candidatus Brocadia</taxon>
    </lineage>
</organism>
<name>A0A1V4AVW4_9BACT</name>
<reference evidence="2 3" key="1">
    <citation type="journal article" date="2017" name="Water Res.">
        <title>Discovery and metagenomic analysis of an anammox bacterial enrichment related to Candidatus "Brocadia caroliniensis" in a full-scale glycerol-fed nitritation-denitritation separate centrate treatment process.</title>
        <authorList>
            <person name="Park H."/>
            <person name="Brotto A.C."/>
            <person name="van Loosdrecht M.C."/>
            <person name="Chandran K."/>
        </authorList>
    </citation>
    <scope>NUCLEOTIDE SEQUENCE [LARGE SCALE GENOMIC DNA]</scope>
    <source>
        <strain evidence="2">26THWARD</strain>
    </source>
</reference>
<proteinExistence type="predicted"/>
<dbReference type="Proteomes" id="UP000189681">
    <property type="component" value="Unassembled WGS sequence"/>
</dbReference>